<proteinExistence type="predicted"/>
<dbReference type="EMBL" id="SSSM01000001">
    <property type="protein sequence ID" value="THG33634.1"/>
    <property type="molecule type" value="Genomic_DNA"/>
</dbReference>
<dbReference type="Pfam" id="PF00293">
    <property type="entry name" value="NUDIX"/>
    <property type="match status" value="1"/>
</dbReference>
<organism evidence="5 6">
    <name type="scientific">Naasia lichenicola</name>
    <dbReference type="NCBI Taxonomy" id="2565933"/>
    <lineage>
        <taxon>Bacteria</taxon>
        <taxon>Bacillati</taxon>
        <taxon>Actinomycetota</taxon>
        <taxon>Actinomycetes</taxon>
        <taxon>Micrococcales</taxon>
        <taxon>Microbacteriaceae</taxon>
        <taxon>Naasia</taxon>
    </lineage>
</organism>
<evidence type="ECO:0000256" key="1">
    <source>
        <dbReference type="ARBA" id="ARBA00001946"/>
    </source>
</evidence>
<keyword evidence="2 5" id="KW-0378">Hydrolase</keyword>
<dbReference type="InterPro" id="IPR020084">
    <property type="entry name" value="NUDIX_hydrolase_CS"/>
</dbReference>
<dbReference type="CDD" id="cd18877">
    <property type="entry name" value="NUDIX_Hydrolase"/>
    <property type="match status" value="1"/>
</dbReference>
<dbReference type="InterPro" id="IPR000086">
    <property type="entry name" value="NUDIX_hydrolase_dom"/>
</dbReference>
<sequence length="312" mass="32683">MPRRPLGSGDEWVMLPDGRRFWGAFGAAGLLVHAPDAGVLLQHRAGYSHFGGTWGLPGGARHSDESAVEGAIREAAEEAGVPGDRLRVQFTSVLDLDVWTYTTVVASVEERFEPVIGDAESIALAWVPIDEVDDLPLHPGFAASWPELRAQLRAAPTLIIDAANVVGSRPDAWWKDRPGAAQRLAASLERLAARGVPAALLELPGHTWWPRLVLVLEGEAKQATIPSPSASGSAATGASAGGGSSSAGLTIELASTDGDSRIRELVSLAAEHSDSVTVVVTADRALADSVRALGARVVGPRALLELIDTLDS</sequence>
<dbReference type="GO" id="GO:0016787">
    <property type="term" value="F:hydrolase activity"/>
    <property type="evidence" value="ECO:0007669"/>
    <property type="project" value="UniProtKB-KW"/>
</dbReference>
<feature type="region of interest" description="Disordered" evidence="3">
    <location>
        <begin position="224"/>
        <end position="245"/>
    </location>
</feature>
<evidence type="ECO:0000313" key="6">
    <source>
        <dbReference type="Proteomes" id="UP000309133"/>
    </source>
</evidence>
<dbReference type="PROSITE" id="PS51462">
    <property type="entry name" value="NUDIX"/>
    <property type="match status" value="1"/>
</dbReference>
<feature type="compositionally biased region" description="Low complexity" evidence="3">
    <location>
        <begin position="229"/>
        <end position="238"/>
    </location>
</feature>
<protein>
    <submittedName>
        <fullName evidence="5">NUDIX hydrolase</fullName>
    </submittedName>
</protein>
<dbReference type="Proteomes" id="UP000309133">
    <property type="component" value="Unassembled WGS sequence"/>
</dbReference>
<evidence type="ECO:0000313" key="5">
    <source>
        <dbReference type="EMBL" id="THG33634.1"/>
    </source>
</evidence>
<gene>
    <name evidence="5" type="ORF">E6C64_03895</name>
</gene>
<dbReference type="PANTHER" id="PTHR43046:SF2">
    <property type="entry name" value="8-OXO-DGTP DIPHOSPHATASE-RELATED"/>
    <property type="match status" value="1"/>
</dbReference>
<evidence type="ECO:0000259" key="4">
    <source>
        <dbReference type="PROSITE" id="PS51462"/>
    </source>
</evidence>
<keyword evidence="6" id="KW-1185">Reference proteome</keyword>
<dbReference type="Gene3D" id="3.90.79.10">
    <property type="entry name" value="Nucleoside Triphosphate Pyrophosphohydrolase"/>
    <property type="match status" value="1"/>
</dbReference>
<dbReference type="PROSITE" id="PS00893">
    <property type="entry name" value="NUDIX_BOX"/>
    <property type="match status" value="1"/>
</dbReference>
<reference evidence="5 6" key="1">
    <citation type="submission" date="2019-04" db="EMBL/GenBank/DDBJ databases">
        <authorList>
            <person name="Jiang L."/>
        </authorList>
    </citation>
    <scope>NUCLEOTIDE SEQUENCE [LARGE SCALE GENOMIC DNA]</scope>
    <source>
        <strain evidence="5 6">YIM 131853</strain>
    </source>
</reference>
<comment type="caution">
    <text evidence="5">The sequence shown here is derived from an EMBL/GenBank/DDBJ whole genome shotgun (WGS) entry which is preliminary data.</text>
</comment>
<feature type="domain" description="Nudix hydrolase" evidence="4">
    <location>
        <begin position="23"/>
        <end position="150"/>
    </location>
</feature>
<dbReference type="AlphaFoldDB" id="A0A4S4FT77"/>
<comment type="cofactor">
    <cofactor evidence="1">
        <name>Mg(2+)</name>
        <dbReference type="ChEBI" id="CHEBI:18420"/>
    </cofactor>
</comment>
<evidence type="ECO:0000256" key="2">
    <source>
        <dbReference type="ARBA" id="ARBA00022801"/>
    </source>
</evidence>
<accession>A0A4S4FT77</accession>
<dbReference type="OrthoDB" id="3404294at2"/>
<dbReference type="SUPFAM" id="SSF55811">
    <property type="entry name" value="Nudix"/>
    <property type="match status" value="1"/>
</dbReference>
<evidence type="ECO:0000256" key="3">
    <source>
        <dbReference type="SAM" id="MobiDB-lite"/>
    </source>
</evidence>
<dbReference type="PANTHER" id="PTHR43046">
    <property type="entry name" value="GDP-MANNOSE MANNOSYL HYDROLASE"/>
    <property type="match status" value="1"/>
</dbReference>
<name>A0A4S4FT77_9MICO</name>
<dbReference type="InterPro" id="IPR015797">
    <property type="entry name" value="NUDIX_hydrolase-like_dom_sf"/>
</dbReference>